<keyword evidence="2" id="KW-1185">Reference proteome</keyword>
<dbReference type="Pfam" id="PF12796">
    <property type="entry name" value="Ank_2"/>
    <property type="match status" value="1"/>
</dbReference>
<dbReference type="InterPro" id="IPR036770">
    <property type="entry name" value="Ankyrin_rpt-contain_sf"/>
</dbReference>
<dbReference type="SUPFAM" id="SSF140860">
    <property type="entry name" value="Pseudo ankyrin repeat-like"/>
    <property type="match status" value="1"/>
</dbReference>
<evidence type="ECO:0008006" key="3">
    <source>
        <dbReference type="Google" id="ProtNLM"/>
    </source>
</evidence>
<dbReference type="EMBL" id="BLLK01000023">
    <property type="protein sequence ID" value="GFH47542.1"/>
    <property type="molecule type" value="Genomic_DNA"/>
</dbReference>
<dbReference type="Proteomes" id="UP001054902">
    <property type="component" value="Unassembled WGS sequence"/>
</dbReference>
<reference evidence="1 2" key="1">
    <citation type="journal article" date="2021" name="Sci. Rep.">
        <title>The genome of the diatom Chaetoceros tenuissimus carries an ancient integrated fragment of an extant virus.</title>
        <authorList>
            <person name="Hongo Y."/>
            <person name="Kimura K."/>
            <person name="Takaki Y."/>
            <person name="Yoshida Y."/>
            <person name="Baba S."/>
            <person name="Kobayashi G."/>
            <person name="Nagasaki K."/>
            <person name="Hano T."/>
            <person name="Tomaru Y."/>
        </authorList>
    </citation>
    <scope>NUCLEOTIDE SEQUENCE [LARGE SCALE GENOMIC DNA]</scope>
    <source>
        <strain evidence="1 2">NIES-3715</strain>
    </source>
</reference>
<sequence>MVKWLHEGSKCSGLTNPQIAVNAAKSGDLDMVKWLHYKGKCTVFDQEWSVLADAVESGNLALVKWLHEEGCPGVDKENLQRVATLHGHDEILQWLKKEVSS</sequence>
<evidence type="ECO:0000313" key="2">
    <source>
        <dbReference type="Proteomes" id="UP001054902"/>
    </source>
</evidence>
<gene>
    <name evidence="1" type="ORF">CTEN210_04017</name>
</gene>
<organism evidence="1 2">
    <name type="scientific">Chaetoceros tenuissimus</name>
    <dbReference type="NCBI Taxonomy" id="426638"/>
    <lineage>
        <taxon>Eukaryota</taxon>
        <taxon>Sar</taxon>
        <taxon>Stramenopiles</taxon>
        <taxon>Ochrophyta</taxon>
        <taxon>Bacillariophyta</taxon>
        <taxon>Coscinodiscophyceae</taxon>
        <taxon>Chaetocerotophycidae</taxon>
        <taxon>Chaetocerotales</taxon>
        <taxon>Chaetocerotaceae</taxon>
        <taxon>Chaetoceros</taxon>
    </lineage>
</organism>
<dbReference type="AlphaFoldDB" id="A0AAD3CK63"/>
<accession>A0AAD3CK63</accession>
<proteinExistence type="predicted"/>
<dbReference type="PANTHER" id="PTHR46586:SF3">
    <property type="entry name" value="ANKYRIN REPEAT-CONTAINING PROTEIN"/>
    <property type="match status" value="1"/>
</dbReference>
<dbReference type="InterPro" id="IPR052050">
    <property type="entry name" value="SecEffector_AnkRepeat"/>
</dbReference>
<evidence type="ECO:0000313" key="1">
    <source>
        <dbReference type="EMBL" id="GFH47542.1"/>
    </source>
</evidence>
<comment type="caution">
    <text evidence="1">The sequence shown here is derived from an EMBL/GenBank/DDBJ whole genome shotgun (WGS) entry which is preliminary data.</text>
</comment>
<dbReference type="PANTHER" id="PTHR46586">
    <property type="entry name" value="ANKYRIN REPEAT-CONTAINING PROTEIN"/>
    <property type="match status" value="1"/>
</dbReference>
<protein>
    <recommendedName>
        <fullName evidence="3">Ankyrin repeat-containing domain</fullName>
    </recommendedName>
</protein>
<name>A0AAD3CK63_9STRA</name>
<dbReference type="Gene3D" id="1.25.40.20">
    <property type="entry name" value="Ankyrin repeat-containing domain"/>
    <property type="match status" value="1"/>
</dbReference>
<dbReference type="InterPro" id="IPR002110">
    <property type="entry name" value="Ankyrin_rpt"/>
</dbReference>